<dbReference type="Proteomes" id="UP001642409">
    <property type="component" value="Unassembled WGS sequence"/>
</dbReference>
<dbReference type="AlphaFoldDB" id="A0AA86R5H5"/>
<evidence type="ECO:0000313" key="2">
    <source>
        <dbReference type="EMBL" id="CAL6090955.1"/>
    </source>
</evidence>
<reference evidence="1" key="1">
    <citation type="submission" date="2023-06" db="EMBL/GenBank/DDBJ databases">
        <authorList>
            <person name="Kurt Z."/>
        </authorList>
    </citation>
    <scope>NUCLEOTIDE SEQUENCE</scope>
</reference>
<gene>
    <name evidence="1" type="ORF">HINF_LOCUS53934</name>
    <name evidence="2" type="ORF">HINF_LOCUS65554</name>
</gene>
<accession>A0AA86R5H5</accession>
<proteinExistence type="predicted"/>
<organism evidence="1">
    <name type="scientific">Hexamita inflata</name>
    <dbReference type="NCBI Taxonomy" id="28002"/>
    <lineage>
        <taxon>Eukaryota</taxon>
        <taxon>Metamonada</taxon>
        <taxon>Diplomonadida</taxon>
        <taxon>Hexamitidae</taxon>
        <taxon>Hexamitinae</taxon>
        <taxon>Hexamita</taxon>
    </lineage>
</organism>
<reference evidence="2 3" key="2">
    <citation type="submission" date="2024-07" db="EMBL/GenBank/DDBJ databases">
        <authorList>
            <person name="Akdeniz Z."/>
        </authorList>
    </citation>
    <scope>NUCLEOTIDE SEQUENCE [LARGE SCALE GENOMIC DNA]</scope>
</reference>
<name>A0AA86R5H5_9EUKA</name>
<evidence type="ECO:0000313" key="3">
    <source>
        <dbReference type="Proteomes" id="UP001642409"/>
    </source>
</evidence>
<comment type="caution">
    <text evidence="1">The sequence shown here is derived from an EMBL/GenBank/DDBJ whole genome shotgun (WGS) entry which is preliminary data.</text>
</comment>
<evidence type="ECO:0000313" key="1">
    <source>
        <dbReference type="EMBL" id="CAI9966289.1"/>
    </source>
</evidence>
<protein>
    <submittedName>
        <fullName evidence="2">Hypothetical_protein</fullName>
    </submittedName>
</protein>
<dbReference type="EMBL" id="CAXDID020000432">
    <property type="protein sequence ID" value="CAL6090955.1"/>
    <property type="molecule type" value="Genomic_DNA"/>
</dbReference>
<keyword evidence="3" id="KW-1185">Reference proteome</keyword>
<dbReference type="EMBL" id="CATOUU010001005">
    <property type="protein sequence ID" value="CAI9966289.1"/>
    <property type="molecule type" value="Genomic_DNA"/>
</dbReference>
<sequence>MDDLKQLSLCSDLLVNQTKNQNTLLTSLKLETKSTQKSINNNNMNDLEEILQNQAKDHVNMKIRQMKSNLMIFIFYRRNLISKDRGASCQLQRIYLTNIEEVLHQKEQNQPSRIPYEAKAQDQQEQQNIRLFF</sequence>